<name>B0JVY9_MICAN</name>
<keyword evidence="2" id="KW-1185">Reference proteome</keyword>
<dbReference type="EMBL" id="AP009552">
    <property type="protein sequence ID" value="BAG04732.1"/>
    <property type="molecule type" value="Genomic_DNA"/>
</dbReference>
<dbReference type="KEGG" id="mar:MAE_49100"/>
<dbReference type="STRING" id="449447.MAE_49100"/>
<dbReference type="HOGENOM" id="CLU_2634116_0_0_3"/>
<evidence type="ECO:0000313" key="2">
    <source>
        <dbReference type="Proteomes" id="UP000001510"/>
    </source>
</evidence>
<dbReference type="Proteomes" id="UP000001510">
    <property type="component" value="Chromosome"/>
</dbReference>
<dbReference type="PaxDb" id="449447-MAE_49100"/>
<reference evidence="1 2" key="1">
    <citation type="journal article" date="2007" name="DNA Res.">
        <title>Complete genomic structure of the bloom-forming toxic cyanobacterium Microcystis aeruginosa NIES-843.</title>
        <authorList>
            <person name="Kaneko T."/>
            <person name="Nakajima N."/>
            <person name="Okamoto S."/>
            <person name="Suzuki I."/>
            <person name="Tanabe Y."/>
            <person name="Tamaoki M."/>
            <person name="Nakamura Y."/>
            <person name="Kasai F."/>
            <person name="Watanabe A."/>
            <person name="Kawashima K."/>
            <person name="Kishida Y."/>
            <person name="Ono A."/>
            <person name="Shimizu Y."/>
            <person name="Takahashi C."/>
            <person name="Minami C."/>
            <person name="Fujishiro T."/>
            <person name="Kohara M."/>
            <person name="Katoh M."/>
            <person name="Nakazaki N."/>
            <person name="Nakayama S."/>
            <person name="Yamada M."/>
            <person name="Tabata S."/>
            <person name="Watanabe M.M."/>
        </authorList>
    </citation>
    <scope>NUCLEOTIDE SEQUENCE [LARGE SCALE GENOMIC DNA]</scope>
    <source>
        <strain evidence="2">NIES-843 / IAM M-247</strain>
    </source>
</reference>
<accession>B0JVY9</accession>
<proteinExistence type="predicted"/>
<sequence length="77" mass="8908">MPVIKAEDRISSPPDFWLLTFLTAPPDGRFPRVPRFPYHNVEKKSTAKVVDIGQKNKYDMGGALYPFSNSHFENKRR</sequence>
<protein>
    <submittedName>
        <fullName evidence="1">Uncharacterized protein</fullName>
    </submittedName>
</protein>
<evidence type="ECO:0000313" key="1">
    <source>
        <dbReference type="EMBL" id="BAG04732.1"/>
    </source>
</evidence>
<organism evidence="1 2">
    <name type="scientific">Microcystis aeruginosa (strain NIES-843 / IAM M-2473)</name>
    <dbReference type="NCBI Taxonomy" id="449447"/>
    <lineage>
        <taxon>Bacteria</taxon>
        <taxon>Bacillati</taxon>
        <taxon>Cyanobacteriota</taxon>
        <taxon>Cyanophyceae</taxon>
        <taxon>Oscillatoriophycideae</taxon>
        <taxon>Chroococcales</taxon>
        <taxon>Microcystaceae</taxon>
        <taxon>Microcystis</taxon>
    </lineage>
</organism>
<gene>
    <name evidence="1" type="ordered locus">MAE_49100</name>
</gene>
<dbReference type="AlphaFoldDB" id="B0JVY9"/>
<dbReference type="EnsemblBacteria" id="BAG04732">
    <property type="protein sequence ID" value="BAG04732"/>
    <property type="gene ID" value="MAE_49100"/>
</dbReference>